<name>A0ABR9G1J5_9GAMM</name>
<evidence type="ECO:0000256" key="1">
    <source>
        <dbReference type="SAM" id="MobiDB-lite"/>
    </source>
</evidence>
<keyword evidence="2" id="KW-0812">Transmembrane</keyword>
<evidence type="ECO:0000256" key="2">
    <source>
        <dbReference type="SAM" id="Phobius"/>
    </source>
</evidence>
<dbReference type="RefSeq" id="WP_192539236.1">
    <property type="nucleotide sequence ID" value="NZ_RRZB01000046.1"/>
</dbReference>
<gene>
    <name evidence="3" type="ORF">EI547_15160</name>
</gene>
<feature type="transmembrane region" description="Helical" evidence="2">
    <location>
        <begin position="87"/>
        <end position="111"/>
    </location>
</feature>
<feature type="transmembrane region" description="Helical" evidence="2">
    <location>
        <begin position="39"/>
        <end position="58"/>
    </location>
</feature>
<evidence type="ECO:0000313" key="3">
    <source>
        <dbReference type="EMBL" id="MBE0464778.1"/>
    </source>
</evidence>
<feature type="region of interest" description="Disordered" evidence="1">
    <location>
        <begin position="117"/>
        <end position="142"/>
    </location>
</feature>
<keyword evidence="2" id="KW-1133">Transmembrane helix</keyword>
<protein>
    <submittedName>
        <fullName evidence="3">Uncharacterized protein</fullName>
    </submittedName>
</protein>
<reference evidence="3 4" key="1">
    <citation type="submission" date="2020-07" db="EMBL/GenBank/DDBJ databases">
        <title>Halophilic bacteria isolated from french cheeses.</title>
        <authorList>
            <person name="Kothe C.I."/>
            <person name="Farah-Kraiem B."/>
            <person name="Renault P."/>
            <person name="Dridi B."/>
        </authorList>
    </citation>
    <scope>NUCLEOTIDE SEQUENCE [LARGE SCALE GENOMIC DNA]</scope>
    <source>
        <strain evidence="3 4">FME20</strain>
    </source>
</reference>
<keyword evidence="4" id="KW-1185">Reference proteome</keyword>
<accession>A0ABR9G1J5</accession>
<feature type="compositionally biased region" description="Basic and acidic residues" evidence="1">
    <location>
        <begin position="132"/>
        <end position="142"/>
    </location>
</feature>
<dbReference type="Proteomes" id="UP001645038">
    <property type="component" value="Unassembled WGS sequence"/>
</dbReference>
<feature type="transmembrane region" description="Helical" evidence="2">
    <location>
        <begin position="12"/>
        <end position="32"/>
    </location>
</feature>
<evidence type="ECO:0000313" key="4">
    <source>
        <dbReference type="Proteomes" id="UP001645038"/>
    </source>
</evidence>
<keyword evidence="2" id="KW-0472">Membrane</keyword>
<feature type="transmembrane region" description="Helical" evidence="2">
    <location>
        <begin position="64"/>
        <end position="80"/>
    </location>
</feature>
<dbReference type="EMBL" id="RRZB01000046">
    <property type="protein sequence ID" value="MBE0464778.1"/>
    <property type="molecule type" value="Genomic_DNA"/>
</dbReference>
<organism evidence="3 4">
    <name type="scientific">Halomonas colorata</name>
    <dbReference type="NCBI Taxonomy" id="2742615"/>
    <lineage>
        <taxon>Bacteria</taxon>
        <taxon>Pseudomonadati</taxon>
        <taxon>Pseudomonadota</taxon>
        <taxon>Gammaproteobacteria</taxon>
        <taxon>Oceanospirillales</taxon>
        <taxon>Halomonadaceae</taxon>
        <taxon>Halomonas</taxon>
    </lineage>
</organism>
<comment type="caution">
    <text evidence="3">The sequence shown here is derived from an EMBL/GenBank/DDBJ whole genome shotgun (WGS) entry which is preliminary data.</text>
</comment>
<proteinExistence type="predicted"/>
<sequence length="142" mass="15534">MLLVNSMSLLWLSYYGISLLVLVAVYFALAFLPRLPRLVITWGVGGAMWAPAFFRLPLIEEGEFYTGWAPAAMVAAVGFLEHNASAITGGLLCLIAGVAIGAVIGIALWWWRRPASTPPAKRVKQDVEDDPQPTRRREPVIG</sequence>